<dbReference type="PANTHER" id="PTHR19136">
    <property type="entry name" value="MOLYBDENUM COFACTOR GUANYLYLTRANSFERASE"/>
    <property type="match status" value="1"/>
</dbReference>
<dbReference type="SUPFAM" id="SSF53448">
    <property type="entry name" value="Nucleotide-diphospho-sugar transferases"/>
    <property type="match status" value="1"/>
</dbReference>
<protein>
    <recommendedName>
        <fullName evidence="8">Molybdenum cofactor guanylyltransferase</fullName>
        <shortName evidence="8">MoCo guanylyltransferase</shortName>
        <ecNumber evidence="8">2.7.7.77</ecNumber>
    </recommendedName>
    <alternativeName>
        <fullName evidence="8">GTP:molybdopterin guanylyltransferase</fullName>
    </alternativeName>
    <alternativeName>
        <fullName evidence="8">Mo-MPT guanylyltransferase</fullName>
    </alternativeName>
    <alternativeName>
        <fullName evidence="8">Molybdopterin guanylyltransferase</fullName>
    </alternativeName>
    <alternativeName>
        <fullName evidence="8">Molybdopterin-guanine dinucleotide synthase</fullName>
        <shortName evidence="8">MGD synthase</shortName>
    </alternativeName>
</protein>
<organism evidence="10 11">
    <name type="scientific">Marinomonas piezotolerans</name>
    <dbReference type="NCBI Taxonomy" id="2213058"/>
    <lineage>
        <taxon>Bacteria</taxon>
        <taxon>Pseudomonadati</taxon>
        <taxon>Pseudomonadota</taxon>
        <taxon>Gammaproteobacteria</taxon>
        <taxon>Oceanospirillales</taxon>
        <taxon>Oceanospirillaceae</taxon>
        <taxon>Marinomonas</taxon>
    </lineage>
</organism>
<evidence type="ECO:0000256" key="3">
    <source>
        <dbReference type="ARBA" id="ARBA00022723"/>
    </source>
</evidence>
<evidence type="ECO:0000256" key="8">
    <source>
        <dbReference type="HAMAP-Rule" id="MF_00316"/>
    </source>
</evidence>
<evidence type="ECO:0000256" key="4">
    <source>
        <dbReference type="ARBA" id="ARBA00022741"/>
    </source>
</evidence>
<dbReference type="EMBL" id="QKRA01000005">
    <property type="protein sequence ID" value="RDL43837.1"/>
    <property type="molecule type" value="Genomic_DNA"/>
</dbReference>
<comment type="domain">
    <text evidence="8">The N-terminal domain determines nucleotide recognition and specific binding, while the C-terminal domain determines the specific binding to the target protein.</text>
</comment>
<evidence type="ECO:0000256" key="1">
    <source>
        <dbReference type="ARBA" id="ARBA00022490"/>
    </source>
</evidence>
<dbReference type="CDD" id="cd02503">
    <property type="entry name" value="MobA"/>
    <property type="match status" value="1"/>
</dbReference>
<dbReference type="RefSeq" id="WP_115468322.1">
    <property type="nucleotide sequence ID" value="NZ_QKRA01000005.1"/>
</dbReference>
<comment type="similarity">
    <text evidence="8">Belongs to the MobA family.</text>
</comment>
<feature type="binding site" evidence="8">
    <location>
        <position position="26"/>
    </location>
    <ligand>
        <name>GTP</name>
        <dbReference type="ChEBI" id="CHEBI:37565"/>
    </ligand>
</feature>
<keyword evidence="5 8" id="KW-0460">Magnesium</keyword>
<evidence type="ECO:0000313" key="10">
    <source>
        <dbReference type="EMBL" id="RDL43837.1"/>
    </source>
</evidence>
<dbReference type="GO" id="GO:0046872">
    <property type="term" value="F:metal ion binding"/>
    <property type="evidence" value="ECO:0007669"/>
    <property type="project" value="UniProtKB-KW"/>
</dbReference>
<keyword evidence="3 8" id="KW-0479">Metal-binding</keyword>
<feature type="binding site" evidence="8">
    <location>
        <position position="72"/>
    </location>
    <ligand>
        <name>GTP</name>
        <dbReference type="ChEBI" id="CHEBI:37565"/>
    </ligand>
</feature>
<accession>A0A370U7T1</accession>
<evidence type="ECO:0000313" key="11">
    <source>
        <dbReference type="Proteomes" id="UP000254326"/>
    </source>
</evidence>
<dbReference type="Gene3D" id="3.90.550.10">
    <property type="entry name" value="Spore Coat Polysaccharide Biosynthesis Protein SpsA, Chain A"/>
    <property type="match status" value="1"/>
</dbReference>
<feature type="binding site" evidence="8">
    <location>
        <begin position="13"/>
        <end position="15"/>
    </location>
    <ligand>
        <name>GTP</name>
        <dbReference type="ChEBI" id="CHEBI:37565"/>
    </ligand>
</feature>
<proteinExistence type="inferred from homology"/>
<evidence type="ECO:0000259" key="9">
    <source>
        <dbReference type="Pfam" id="PF12804"/>
    </source>
</evidence>
<comment type="cofactor">
    <cofactor evidence="8">
        <name>Mg(2+)</name>
        <dbReference type="ChEBI" id="CHEBI:18420"/>
    </cofactor>
</comment>
<keyword evidence="4 8" id="KW-0547">Nucleotide-binding</keyword>
<dbReference type="InterPro" id="IPR025877">
    <property type="entry name" value="MobA-like_NTP_Trfase"/>
</dbReference>
<dbReference type="GO" id="GO:1902758">
    <property type="term" value="P:bis(molybdopterin guanine dinucleotide)molybdenum biosynthetic process"/>
    <property type="evidence" value="ECO:0007669"/>
    <property type="project" value="TreeGrafter"/>
</dbReference>
<dbReference type="Proteomes" id="UP000254326">
    <property type="component" value="Unassembled WGS sequence"/>
</dbReference>
<comment type="catalytic activity">
    <reaction evidence="8">
        <text>Mo-molybdopterin + GTP + H(+) = Mo-molybdopterin guanine dinucleotide + diphosphate</text>
        <dbReference type="Rhea" id="RHEA:34243"/>
        <dbReference type="ChEBI" id="CHEBI:15378"/>
        <dbReference type="ChEBI" id="CHEBI:33019"/>
        <dbReference type="ChEBI" id="CHEBI:37565"/>
        <dbReference type="ChEBI" id="CHEBI:71302"/>
        <dbReference type="ChEBI" id="CHEBI:71310"/>
        <dbReference type="EC" id="2.7.7.77"/>
    </reaction>
</comment>
<dbReference type="EC" id="2.7.7.77" evidence="8"/>
<dbReference type="HAMAP" id="MF_00316">
    <property type="entry name" value="MobA"/>
    <property type="match status" value="1"/>
</dbReference>
<keyword evidence="6 8" id="KW-0342">GTP-binding</keyword>
<sequence>MKQSALDLTAVILAGGGAVRMGGVDKGLQRYKGHPLVSYMIYMAQEFTEHVMISSNRNATQYQSYSRDVFSDLLSVREKGPLAGLLTVGQATSSSHLLLLPCDAPNTPLVALQNLIEKASAEPDLITYIETNSGPQPLHAIVPKKAVEYLSSYLKQTEHYGVMKFYRSYGCQTSRFYGNCDEAFENINSVGQLL</sequence>
<dbReference type="PANTHER" id="PTHR19136:SF81">
    <property type="entry name" value="MOLYBDENUM COFACTOR GUANYLYLTRANSFERASE"/>
    <property type="match status" value="1"/>
</dbReference>
<keyword evidence="2 8" id="KW-0808">Transferase</keyword>
<dbReference type="OrthoDB" id="9788394at2"/>
<evidence type="ECO:0000256" key="2">
    <source>
        <dbReference type="ARBA" id="ARBA00022679"/>
    </source>
</evidence>
<dbReference type="InterPro" id="IPR029044">
    <property type="entry name" value="Nucleotide-diphossugar_trans"/>
</dbReference>
<reference evidence="10 11" key="1">
    <citation type="submission" date="2018-06" db="EMBL/GenBank/DDBJ databases">
        <title>Marinomonas sp. YLB-05 draft genome sequence.</title>
        <authorList>
            <person name="Yu L."/>
            <person name="Tang X."/>
        </authorList>
    </citation>
    <scope>NUCLEOTIDE SEQUENCE [LARGE SCALE GENOMIC DNA]</scope>
    <source>
        <strain evidence="10 11">YLB-05</strain>
    </source>
</reference>
<feature type="domain" description="MobA-like NTP transferase" evidence="9">
    <location>
        <begin position="10"/>
        <end position="167"/>
    </location>
</feature>
<evidence type="ECO:0000256" key="7">
    <source>
        <dbReference type="ARBA" id="ARBA00023150"/>
    </source>
</evidence>
<comment type="caution">
    <text evidence="8">Lacks conserved residue(s) required for the propagation of feature annotation.</text>
</comment>
<comment type="subcellular location">
    <subcellularLocation>
        <location evidence="8">Cytoplasm</location>
    </subcellularLocation>
</comment>
<keyword evidence="1 8" id="KW-0963">Cytoplasm</keyword>
<comment type="function">
    <text evidence="8">Transfers a GMP moiety from GTP to Mo-molybdopterin (Mo-MPT) cofactor (Moco or molybdenum cofactor) to form Mo-molybdopterin guanine dinucleotide (Mo-MGD) cofactor.</text>
</comment>
<dbReference type="InterPro" id="IPR013482">
    <property type="entry name" value="Molybde_CF_guanTrfase"/>
</dbReference>
<keyword evidence="7 8" id="KW-0501">Molybdenum cofactor biosynthesis</keyword>
<gene>
    <name evidence="8" type="primary">mobA</name>
    <name evidence="10" type="ORF">DN730_11675</name>
</gene>
<comment type="subunit">
    <text evidence="8">Monomer.</text>
</comment>
<dbReference type="Pfam" id="PF12804">
    <property type="entry name" value="NTP_transf_3"/>
    <property type="match status" value="1"/>
</dbReference>
<evidence type="ECO:0000256" key="5">
    <source>
        <dbReference type="ARBA" id="ARBA00022842"/>
    </source>
</evidence>
<feature type="binding site" evidence="8">
    <location>
        <position position="103"/>
    </location>
    <ligand>
        <name>GTP</name>
        <dbReference type="ChEBI" id="CHEBI:37565"/>
    </ligand>
</feature>
<comment type="caution">
    <text evidence="10">The sequence shown here is derived from an EMBL/GenBank/DDBJ whole genome shotgun (WGS) entry which is preliminary data.</text>
</comment>
<dbReference type="GO" id="GO:0005525">
    <property type="term" value="F:GTP binding"/>
    <property type="evidence" value="ECO:0007669"/>
    <property type="project" value="UniProtKB-UniRule"/>
</dbReference>
<dbReference type="GO" id="GO:0005737">
    <property type="term" value="C:cytoplasm"/>
    <property type="evidence" value="ECO:0007669"/>
    <property type="project" value="UniProtKB-SubCell"/>
</dbReference>
<dbReference type="AlphaFoldDB" id="A0A370U7T1"/>
<name>A0A370U7T1_9GAMM</name>
<feature type="binding site" evidence="8">
    <location>
        <position position="103"/>
    </location>
    <ligand>
        <name>Mg(2+)</name>
        <dbReference type="ChEBI" id="CHEBI:18420"/>
    </ligand>
</feature>
<evidence type="ECO:0000256" key="6">
    <source>
        <dbReference type="ARBA" id="ARBA00023134"/>
    </source>
</evidence>
<keyword evidence="11" id="KW-1185">Reference proteome</keyword>
<dbReference type="GO" id="GO:0061603">
    <property type="term" value="F:molybdenum cofactor guanylyltransferase activity"/>
    <property type="evidence" value="ECO:0007669"/>
    <property type="project" value="UniProtKB-EC"/>
</dbReference>